<keyword evidence="10" id="KW-1185">Reference proteome</keyword>
<dbReference type="SMART" id="SM00283">
    <property type="entry name" value="MA"/>
    <property type="match status" value="1"/>
</dbReference>
<proteinExistence type="inferred from homology"/>
<feature type="transmembrane region" description="Helical" evidence="6">
    <location>
        <begin position="193"/>
        <end position="213"/>
    </location>
</feature>
<dbReference type="InterPro" id="IPR024478">
    <property type="entry name" value="HlyB_4HB_MCP"/>
</dbReference>
<dbReference type="Pfam" id="PF18947">
    <property type="entry name" value="HAMP_2"/>
    <property type="match status" value="1"/>
</dbReference>
<dbReference type="PATRIC" id="fig|1191523.3.peg.2320"/>
<keyword evidence="6" id="KW-0812">Transmembrane</keyword>
<feature type="domain" description="Methyl-accepting transducer" evidence="7">
    <location>
        <begin position="401"/>
        <end position="637"/>
    </location>
</feature>
<protein>
    <submittedName>
        <fullName evidence="9">Methyl-accepting chemotaxis sensory transducer</fullName>
    </submittedName>
</protein>
<evidence type="ECO:0000313" key="9">
    <source>
        <dbReference type="EMBL" id="AFN75425.1"/>
    </source>
</evidence>
<evidence type="ECO:0000259" key="8">
    <source>
        <dbReference type="PROSITE" id="PS50885"/>
    </source>
</evidence>
<dbReference type="PANTHER" id="PTHR32089:SF112">
    <property type="entry name" value="LYSOZYME-LIKE PROTEIN-RELATED"/>
    <property type="match status" value="1"/>
</dbReference>
<dbReference type="GO" id="GO:0007165">
    <property type="term" value="P:signal transduction"/>
    <property type="evidence" value="ECO:0007669"/>
    <property type="project" value="UniProtKB-KW"/>
</dbReference>
<dbReference type="eggNOG" id="COG2770">
    <property type="taxonomic scope" value="Bacteria"/>
</dbReference>
<evidence type="ECO:0000256" key="5">
    <source>
        <dbReference type="SAM" id="MobiDB-lite"/>
    </source>
</evidence>
<feature type="domain" description="HAMP" evidence="8">
    <location>
        <begin position="214"/>
        <end position="266"/>
    </location>
</feature>
<dbReference type="AlphaFoldDB" id="I6Z8E7"/>
<evidence type="ECO:0000256" key="6">
    <source>
        <dbReference type="SAM" id="Phobius"/>
    </source>
</evidence>
<evidence type="ECO:0000313" key="10">
    <source>
        <dbReference type="Proteomes" id="UP000009011"/>
    </source>
</evidence>
<feature type="compositionally biased region" description="Basic and acidic residues" evidence="5">
    <location>
        <begin position="679"/>
        <end position="702"/>
    </location>
</feature>
<accession>I6Z8E7</accession>
<evidence type="ECO:0000256" key="3">
    <source>
        <dbReference type="ARBA" id="ARBA00029447"/>
    </source>
</evidence>
<evidence type="ECO:0000256" key="2">
    <source>
        <dbReference type="ARBA" id="ARBA00023224"/>
    </source>
</evidence>
<comment type="similarity">
    <text evidence="3">Belongs to the methyl-accepting chemotaxis (MCP) protein family.</text>
</comment>
<dbReference type="RefSeq" id="WP_014856857.1">
    <property type="nucleotide sequence ID" value="NC_018178.1"/>
</dbReference>
<feature type="transmembrane region" description="Helical" evidence="6">
    <location>
        <begin position="15"/>
        <end position="33"/>
    </location>
</feature>
<reference evidence="9 10" key="1">
    <citation type="journal article" date="2013" name="PLoS ONE">
        <title>Genomic analysis of Melioribacter roseus, facultatively anaerobic organotrophic bacterium representing a novel deep lineage within Bacteriodetes/Chlorobi group.</title>
        <authorList>
            <person name="Kadnikov V.V."/>
            <person name="Mardanov A.V."/>
            <person name="Podosokorskaya O.A."/>
            <person name="Gavrilov S.N."/>
            <person name="Kublanov I.V."/>
            <person name="Beletsky A.V."/>
            <person name="Bonch-Osmolovskaya E.A."/>
            <person name="Ravin N.V."/>
        </authorList>
    </citation>
    <scope>NUCLEOTIDE SEQUENCE [LARGE SCALE GENOMIC DNA]</scope>
    <source>
        <strain evidence="10">JCM 17771 / P3M-2</strain>
    </source>
</reference>
<dbReference type="Pfam" id="PF00672">
    <property type="entry name" value="HAMP"/>
    <property type="match status" value="1"/>
</dbReference>
<dbReference type="InterPro" id="IPR003660">
    <property type="entry name" value="HAMP_dom"/>
</dbReference>
<gene>
    <name evidence="9" type="ordered locus">MROS_2195</name>
</gene>
<dbReference type="CDD" id="cd06225">
    <property type="entry name" value="HAMP"/>
    <property type="match status" value="1"/>
</dbReference>
<keyword evidence="6" id="KW-0472">Membrane</keyword>
<dbReference type="PROSITE" id="PS50885">
    <property type="entry name" value="HAMP"/>
    <property type="match status" value="2"/>
</dbReference>
<dbReference type="EMBL" id="CP003557">
    <property type="protein sequence ID" value="AFN75425.1"/>
    <property type="molecule type" value="Genomic_DNA"/>
</dbReference>
<evidence type="ECO:0000256" key="1">
    <source>
        <dbReference type="ARBA" id="ARBA00004370"/>
    </source>
</evidence>
<dbReference type="OrthoDB" id="1495901at2"/>
<dbReference type="GO" id="GO:0006935">
    <property type="term" value="P:chemotaxis"/>
    <property type="evidence" value="ECO:0007669"/>
    <property type="project" value="UniProtKB-ARBA"/>
</dbReference>
<keyword evidence="6" id="KW-1133">Transmembrane helix</keyword>
<dbReference type="Proteomes" id="UP000009011">
    <property type="component" value="Chromosome"/>
</dbReference>
<dbReference type="Pfam" id="PF00015">
    <property type="entry name" value="MCPsignal"/>
    <property type="match status" value="1"/>
</dbReference>
<dbReference type="PROSITE" id="PS50111">
    <property type="entry name" value="CHEMOTAXIS_TRANSDUC_2"/>
    <property type="match status" value="1"/>
</dbReference>
<dbReference type="GO" id="GO:0016020">
    <property type="term" value="C:membrane"/>
    <property type="evidence" value="ECO:0007669"/>
    <property type="project" value="UniProtKB-SubCell"/>
</dbReference>
<comment type="subcellular location">
    <subcellularLocation>
        <location evidence="1">Membrane</location>
    </subcellularLocation>
</comment>
<dbReference type="FunFam" id="1.10.287.950:FF:000001">
    <property type="entry name" value="Methyl-accepting chemotaxis sensory transducer"/>
    <property type="match status" value="1"/>
</dbReference>
<dbReference type="Pfam" id="PF12729">
    <property type="entry name" value="4HB_MCP_1"/>
    <property type="match status" value="1"/>
</dbReference>
<dbReference type="Gene3D" id="1.10.287.950">
    <property type="entry name" value="Methyl-accepting chemotaxis protein"/>
    <property type="match status" value="1"/>
</dbReference>
<dbReference type="SMART" id="SM00304">
    <property type="entry name" value="HAMP"/>
    <property type="match status" value="2"/>
</dbReference>
<dbReference type="Gene3D" id="1.10.8.500">
    <property type="entry name" value="HAMP domain in histidine kinase"/>
    <property type="match status" value="1"/>
</dbReference>
<dbReference type="Gene3D" id="1.20.120.1530">
    <property type="match status" value="1"/>
</dbReference>
<sequence length="702" mass="76458">MISIKNLKFKTKLRVSYIILGAICTAVIGNDLYQMFKINDYKDQIYADYIAPSNEVDKIYREFEGLKNTLLKFSIPSFEPELNRNLSSLSKSKEVIDSALANLTQKYSGTSIEEDLTSINKSWSDYKSLVIDGTISAAAIKDYELAAVVATTSGEEIGAKILSNFKNLKDNLTQKGEALNSNLSDAVSSSRMVIFFGIAFGTVFFFFVFFYMVKSLMKPVQYMKDVVGKFSVGNFKDKVAVATKDEFGELADMLEQLRHSQHEKIKAATEISRGNLDVEIAALSEDDELSYSMLKMIGNLRNLIDELKSITDEIIEGKVTKRGNPEKFDGAYKEIVAGVNATLDALFTPIKVSVDVLAEMAKGNFDARVKGDFKGDHKLIVNSINSLGESLTNILSNIAEMVNLTASISEQISSSTEQMAAGAQEQTAQANEVVLQVEEMTKTIMSTSKNATLASEASRKAGQVAREGGEVVNKTVEGMNKIADFVVNAAGKIQNLGKNSEQIGEIVQVIDDIANQTNLLALNAAIEAARAGEQGRGFAVVADEVRKLAERTTKATKEISDMIKRIQDVTENVVVSMSEGKGEVETGKELAQKAGKSLEEIIQASDAVLDVVNQVAAASEEQSATSEQINRNVETISKVTNESAAGIQQIAGAADELNRMTNNLRELIAKFKFAATGEFKPHGNGDGKSKQISRKEDKLLTN</sequence>
<organism evidence="9 10">
    <name type="scientific">Melioribacter roseus (strain DSM 23840 / JCM 17771 / VKM B-2668 / P3M-2)</name>
    <dbReference type="NCBI Taxonomy" id="1191523"/>
    <lineage>
        <taxon>Bacteria</taxon>
        <taxon>Pseudomonadati</taxon>
        <taxon>Ignavibacteriota</taxon>
        <taxon>Ignavibacteria</taxon>
        <taxon>Ignavibacteriales</taxon>
        <taxon>Melioribacteraceae</taxon>
        <taxon>Melioribacter</taxon>
    </lineage>
</organism>
<dbReference type="PANTHER" id="PTHR32089">
    <property type="entry name" value="METHYL-ACCEPTING CHEMOTAXIS PROTEIN MCPB"/>
    <property type="match status" value="1"/>
</dbReference>
<name>I6Z8E7_MELRP</name>
<dbReference type="eggNOG" id="COG0840">
    <property type="taxonomic scope" value="Bacteria"/>
</dbReference>
<dbReference type="CDD" id="cd11386">
    <property type="entry name" value="MCP_signal"/>
    <property type="match status" value="1"/>
</dbReference>
<dbReference type="STRING" id="1191523.MROS_2195"/>
<evidence type="ECO:0000256" key="4">
    <source>
        <dbReference type="PROSITE-ProRule" id="PRU00284"/>
    </source>
</evidence>
<dbReference type="HOGENOM" id="CLU_000445_107_27_10"/>
<feature type="domain" description="HAMP" evidence="8">
    <location>
        <begin position="344"/>
        <end position="396"/>
    </location>
</feature>
<feature type="region of interest" description="Disordered" evidence="5">
    <location>
        <begin position="678"/>
        <end position="702"/>
    </location>
</feature>
<dbReference type="InterPro" id="IPR004089">
    <property type="entry name" value="MCPsignal_dom"/>
</dbReference>
<dbReference type="SUPFAM" id="SSF58104">
    <property type="entry name" value="Methyl-accepting chemotaxis protein (MCP) signaling domain"/>
    <property type="match status" value="1"/>
</dbReference>
<dbReference type="KEGG" id="mro:MROS_2195"/>
<keyword evidence="2 4" id="KW-0807">Transducer</keyword>
<evidence type="ECO:0000259" key="7">
    <source>
        <dbReference type="PROSITE" id="PS50111"/>
    </source>
</evidence>